<dbReference type="InterPro" id="IPR027073">
    <property type="entry name" value="5_3_exoribonuclease"/>
</dbReference>
<dbReference type="GO" id="GO:0003723">
    <property type="term" value="F:RNA binding"/>
    <property type="evidence" value="ECO:0007669"/>
    <property type="project" value="TreeGrafter"/>
</dbReference>
<dbReference type="Gene3D" id="3.40.50.12390">
    <property type="match status" value="1"/>
</dbReference>
<dbReference type="InterPro" id="IPR004859">
    <property type="entry name" value="Xrn1_N"/>
</dbReference>
<evidence type="ECO:0000259" key="1">
    <source>
        <dbReference type="Pfam" id="PF03159"/>
    </source>
</evidence>
<protein>
    <recommendedName>
        <fullName evidence="1">Xrn1 N-terminal domain-containing protein</fullName>
    </recommendedName>
</protein>
<dbReference type="PANTHER" id="PTHR12341:SF41">
    <property type="entry name" value="5'-3' EXORIBONUCLEASE 2"/>
    <property type="match status" value="1"/>
</dbReference>
<evidence type="ECO:0000313" key="2">
    <source>
        <dbReference type="EMBL" id="KAF4376950.1"/>
    </source>
</evidence>
<dbReference type="AlphaFoldDB" id="A0A7J6G4E5"/>
<dbReference type="Pfam" id="PF03159">
    <property type="entry name" value="XRN_N"/>
    <property type="match status" value="1"/>
</dbReference>
<name>A0A7J6G4E5_CANSA</name>
<feature type="domain" description="Xrn1 N-terminal" evidence="1">
    <location>
        <begin position="36"/>
        <end position="85"/>
    </location>
</feature>
<sequence>MFHPLAAEEECLREEFERRGESFLLNQNHKFLILIALQYCVHLRLNNDQGWKNVKCFDGKMQVILSDVNVPSEGELKIMSYIFKEIFLGMIQIHVIACMEQRTTLKQNREAFQRISGSLKLMAGKKDSEEDSRSKSKLLTQFCLIIQT</sequence>
<dbReference type="GO" id="GO:0000956">
    <property type="term" value="P:nuclear-transcribed mRNA catabolic process"/>
    <property type="evidence" value="ECO:0007669"/>
    <property type="project" value="TreeGrafter"/>
</dbReference>
<proteinExistence type="predicted"/>
<accession>A0A7J6G4E5</accession>
<reference evidence="2 3" key="1">
    <citation type="journal article" date="2020" name="bioRxiv">
        <title>Sequence and annotation of 42 cannabis genomes reveals extensive copy number variation in cannabinoid synthesis and pathogen resistance genes.</title>
        <authorList>
            <person name="Mckernan K.J."/>
            <person name="Helbert Y."/>
            <person name="Kane L.T."/>
            <person name="Ebling H."/>
            <person name="Zhang L."/>
            <person name="Liu B."/>
            <person name="Eaton Z."/>
            <person name="Mclaughlin S."/>
            <person name="Kingan S."/>
            <person name="Baybayan P."/>
            <person name="Concepcion G."/>
            <person name="Jordan M."/>
            <person name="Riva A."/>
            <person name="Barbazuk W."/>
            <person name="Harkins T."/>
        </authorList>
    </citation>
    <scope>NUCLEOTIDE SEQUENCE [LARGE SCALE GENOMIC DNA]</scope>
    <source>
        <strain evidence="3">cv. Jamaican Lion 4</strain>
        <tissue evidence="2">Leaf</tissue>
    </source>
</reference>
<dbReference type="Proteomes" id="UP000525078">
    <property type="component" value="Unassembled WGS sequence"/>
</dbReference>
<gene>
    <name evidence="2" type="ORF">F8388_022666</name>
</gene>
<dbReference type="GO" id="GO:0005634">
    <property type="term" value="C:nucleus"/>
    <property type="evidence" value="ECO:0007669"/>
    <property type="project" value="TreeGrafter"/>
</dbReference>
<dbReference type="GO" id="GO:0004534">
    <property type="term" value="F:5'-3' RNA exonuclease activity"/>
    <property type="evidence" value="ECO:0007669"/>
    <property type="project" value="TreeGrafter"/>
</dbReference>
<dbReference type="EMBL" id="JAATIP010000083">
    <property type="protein sequence ID" value="KAF4376950.1"/>
    <property type="molecule type" value="Genomic_DNA"/>
</dbReference>
<dbReference type="PANTHER" id="PTHR12341">
    <property type="entry name" value="5'-&gt;3' EXORIBONUCLEASE"/>
    <property type="match status" value="1"/>
</dbReference>
<organism evidence="2 3">
    <name type="scientific">Cannabis sativa</name>
    <name type="common">Hemp</name>
    <name type="synonym">Marijuana</name>
    <dbReference type="NCBI Taxonomy" id="3483"/>
    <lineage>
        <taxon>Eukaryota</taxon>
        <taxon>Viridiplantae</taxon>
        <taxon>Streptophyta</taxon>
        <taxon>Embryophyta</taxon>
        <taxon>Tracheophyta</taxon>
        <taxon>Spermatophyta</taxon>
        <taxon>Magnoliopsida</taxon>
        <taxon>eudicotyledons</taxon>
        <taxon>Gunneridae</taxon>
        <taxon>Pentapetalae</taxon>
        <taxon>rosids</taxon>
        <taxon>fabids</taxon>
        <taxon>Rosales</taxon>
        <taxon>Cannabaceae</taxon>
        <taxon>Cannabis</taxon>
    </lineage>
</organism>
<comment type="caution">
    <text evidence="2">The sequence shown here is derived from an EMBL/GenBank/DDBJ whole genome shotgun (WGS) entry which is preliminary data.</text>
</comment>
<evidence type="ECO:0000313" key="3">
    <source>
        <dbReference type="Proteomes" id="UP000525078"/>
    </source>
</evidence>